<protein>
    <recommendedName>
        <fullName evidence="8">Probable molybdenum cofactor guanylyltransferase</fullName>
        <shortName evidence="8">MoCo guanylyltransferase</shortName>
        <ecNumber evidence="8">2.7.7.77</ecNumber>
    </recommendedName>
    <alternativeName>
        <fullName evidence="8">GTP:molybdopterin guanylyltransferase</fullName>
    </alternativeName>
    <alternativeName>
        <fullName evidence="8">Mo-MPT guanylyltransferase</fullName>
    </alternativeName>
    <alternativeName>
        <fullName evidence="8">Molybdopterin guanylyltransferase</fullName>
    </alternativeName>
    <alternativeName>
        <fullName evidence="8">Molybdopterin-guanine dinucleotide synthase</fullName>
        <shortName evidence="8">MGD synthase</shortName>
    </alternativeName>
</protein>
<comment type="function">
    <text evidence="8">Transfers a GMP moiety from GTP to Mo-molybdopterin (Mo-MPT) cofactor (Moco or molybdenum cofactor) to form Mo-molybdopterin guanine dinucleotide (Mo-MGD) cofactor.</text>
</comment>
<dbReference type="PANTHER" id="PTHR19136:SF81">
    <property type="entry name" value="MOLYBDENUM COFACTOR GUANYLYLTRANSFERASE"/>
    <property type="match status" value="1"/>
</dbReference>
<evidence type="ECO:0000256" key="7">
    <source>
        <dbReference type="ARBA" id="ARBA00023150"/>
    </source>
</evidence>
<dbReference type="RefSeq" id="WP_133431379.1">
    <property type="nucleotide sequence ID" value="NZ_CP092179.1"/>
</dbReference>
<comment type="cofactor">
    <cofactor evidence="8">
        <name>Mg(2+)</name>
        <dbReference type="ChEBI" id="CHEBI:18420"/>
    </cofactor>
</comment>
<dbReference type="GO" id="GO:0006777">
    <property type="term" value="P:Mo-molybdopterin cofactor biosynthetic process"/>
    <property type="evidence" value="ECO:0007669"/>
    <property type="project" value="UniProtKB-KW"/>
</dbReference>
<dbReference type="InterPro" id="IPR029044">
    <property type="entry name" value="Nucleotide-diphossugar_trans"/>
</dbReference>
<dbReference type="EMBL" id="SCWA01000004">
    <property type="protein sequence ID" value="TDL98438.1"/>
    <property type="molecule type" value="Genomic_DNA"/>
</dbReference>
<keyword evidence="11" id="KW-1185">Reference proteome</keyword>
<dbReference type="EC" id="2.7.7.77" evidence="8"/>
<dbReference type="NCBIfam" id="NF001457">
    <property type="entry name" value="PRK00317.1-3"/>
    <property type="match status" value="1"/>
</dbReference>
<evidence type="ECO:0000313" key="11">
    <source>
        <dbReference type="Proteomes" id="UP000295310"/>
    </source>
</evidence>
<accession>A0A4R6BF95</accession>
<dbReference type="OrthoDB" id="9788394at2"/>
<comment type="catalytic activity">
    <reaction evidence="8">
        <text>Mo-molybdopterin + GTP + H(+) = Mo-molybdopterin guanine dinucleotide + diphosphate</text>
        <dbReference type="Rhea" id="RHEA:34243"/>
        <dbReference type="ChEBI" id="CHEBI:15378"/>
        <dbReference type="ChEBI" id="CHEBI:33019"/>
        <dbReference type="ChEBI" id="CHEBI:37565"/>
        <dbReference type="ChEBI" id="CHEBI:71302"/>
        <dbReference type="ChEBI" id="CHEBI:71310"/>
        <dbReference type="EC" id="2.7.7.77"/>
    </reaction>
</comment>
<comment type="caution">
    <text evidence="10">The sequence shown here is derived from an EMBL/GenBank/DDBJ whole genome shotgun (WGS) entry which is preliminary data.</text>
</comment>
<feature type="binding site" evidence="8">
    <location>
        <position position="48"/>
    </location>
    <ligand>
        <name>GTP</name>
        <dbReference type="ChEBI" id="CHEBI:37565"/>
    </ligand>
</feature>
<evidence type="ECO:0000256" key="8">
    <source>
        <dbReference type="HAMAP-Rule" id="MF_00316"/>
    </source>
</evidence>
<dbReference type="GO" id="GO:0046872">
    <property type="term" value="F:metal ion binding"/>
    <property type="evidence" value="ECO:0007669"/>
    <property type="project" value="UniProtKB-KW"/>
</dbReference>
<evidence type="ECO:0000256" key="3">
    <source>
        <dbReference type="ARBA" id="ARBA00022723"/>
    </source>
</evidence>
<dbReference type="Gene3D" id="3.90.550.10">
    <property type="entry name" value="Spore Coat Polysaccharide Biosynthesis Protein SpsA, Chain A"/>
    <property type="match status" value="1"/>
</dbReference>
<feature type="binding site" evidence="8">
    <location>
        <begin position="6"/>
        <end position="8"/>
    </location>
    <ligand>
        <name>GTP</name>
        <dbReference type="ChEBI" id="CHEBI:37565"/>
    </ligand>
</feature>
<evidence type="ECO:0000256" key="4">
    <source>
        <dbReference type="ARBA" id="ARBA00022741"/>
    </source>
</evidence>
<keyword evidence="10" id="KW-0548">Nucleotidyltransferase</keyword>
<feature type="domain" description="MobA-like NTP transferase" evidence="9">
    <location>
        <begin position="3"/>
        <end position="155"/>
    </location>
</feature>
<evidence type="ECO:0000256" key="2">
    <source>
        <dbReference type="ARBA" id="ARBA00022679"/>
    </source>
</evidence>
<gene>
    <name evidence="8 10" type="primary">mobA</name>
    <name evidence="10" type="ORF">ERX27_03110</name>
</gene>
<organism evidence="10 11">
    <name type="scientific">Macrococcus brunensis</name>
    <dbReference type="NCBI Taxonomy" id="198483"/>
    <lineage>
        <taxon>Bacteria</taxon>
        <taxon>Bacillati</taxon>
        <taxon>Bacillota</taxon>
        <taxon>Bacilli</taxon>
        <taxon>Bacillales</taxon>
        <taxon>Staphylococcaceae</taxon>
        <taxon>Macrococcus</taxon>
    </lineage>
</organism>
<dbReference type="GO" id="GO:0005737">
    <property type="term" value="C:cytoplasm"/>
    <property type="evidence" value="ECO:0007669"/>
    <property type="project" value="UniProtKB-SubCell"/>
</dbReference>
<dbReference type="Proteomes" id="UP000295310">
    <property type="component" value="Unassembled WGS sequence"/>
</dbReference>
<evidence type="ECO:0000256" key="1">
    <source>
        <dbReference type="ARBA" id="ARBA00022490"/>
    </source>
</evidence>
<keyword evidence="4 8" id="KW-0547">Nucleotide-binding</keyword>
<dbReference type="GO" id="GO:0005525">
    <property type="term" value="F:GTP binding"/>
    <property type="evidence" value="ECO:0007669"/>
    <property type="project" value="UniProtKB-UniRule"/>
</dbReference>
<dbReference type="GO" id="GO:0061603">
    <property type="term" value="F:molybdenum cofactor guanylyltransferase activity"/>
    <property type="evidence" value="ECO:0007669"/>
    <property type="project" value="UniProtKB-EC"/>
</dbReference>
<name>A0A4R6BF95_9STAP</name>
<dbReference type="PANTHER" id="PTHR19136">
    <property type="entry name" value="MOLYBDENUM COFACTOR GUANYLYLTRANSFERASE"/>
    <property type="match status" value="1"/>
</dbReference>
<keyword evidence="5 8" id="KW-0460">Magnesium</keyword>
<evidence type="ECO:0000256" key="5">
    <source>
        <dbReference type="ARBA" id="ARBA00022842"/>
    </source>
</evidence>
<dbReference type="InterPro" id="IPR013482">
    <property type="entry name" value="Molybde_CF_guanTrfase"/>
</dbReference>
<sequence length="183" mass="20872">MIGVILAGGESRRFGSQKALYELEGKPFYQHVYDTLVASSQFEQVVINTNAQLKDAFKQEVIVDDSRYQGLGPMAGIYTVMAAVPDDAYFVVSVDTPFLTTEAVNYLIEHFQGNTTVYRDYEQIHATIGIYPHKLKKTIKQYLDHRDLRLRALFDEETTYIDVSAVPGHWYQNINRPEDLKGV</sequence>
<feature type="binding site" evidence="8">
    <location>
        <position position="64"/>
    </location>
    <ligand>
        <name>GTP</name>
        <dbReference type="ChEBI" id="CHEBI:37565"/>
    </ligand>
</feature>
<feature type="binding site" evidence="8">
    <location>
        <position position="18"/>
    </location>
    <ligand>
        <name>GTP</name>
        <dbReference type="ChEBI" id="CHEBI:37565"/>
    </ligand>
</feature>
<evidence type="ECO:0000259" key="9">
    <source>
        <dbReference type="Pfam" id="PF12804"/>
    </source>
</evidence>
<dbReference type="CDD" id="cd02503">
    <property type="entry name" value="MobA"/>
    <property type="match status" value="1"/>
</dbReference>
<keyword evidence="6 8" id="KW-0342">GTP-binding</keyword>
<dbReference type="HAMAP" id="MF_00316">
    <property type="entry name" value="MobA"/>
    <property type="match status" value="1"/>
</dbReference>
<evidence type="ECO:0000313" key="10">
    <source>
        <dbReference type="EMBL" id="TDL98438.1"/>
    </source>
</evidence>
<keyword evidence="1 8" id="KW-0963">Cytoplasm</keyword>
<dbReference type="SUPFAM" id="SSF53448">
    <property type="entry name" value="Nucleotide-diphospho-sugar transferases"/>
    <property type="match status" value="1"/>
</dbReference>
<keyword evidence="3 8" id="KW-0479">Metal-binding</keyword>
<feature type="binding site" evidence="8">
    <location>
        <position position="95"/>
    </location>
    <ligand>
        <name>Mg(2+)</name>
        <dbReference type="ChEBI" id="CHEBI:18420"/>
    </ligand>
</feature>
<comment type="domain">
    <text evidence="8">The N-terminal domain determines nucleotide recognition and specific binding, while the C-terminal domain determines the specific binding to the target protein.</text>
</comment>
<keyword evidence="7 8" id="KW-0501">Molybdenum cofactor biosynthesis</keyword>
<comment type="similarity">
    <text evidence="8">Belongs to the MobA family.</text>
</comment>
<proteinExistence type="inferred from homology"/>
<reference evidence="10 11" key="1">
    <citation type="submission" date="2019-01" db="EMBL/GenBank/DDBJ databases">
        <title>Draft genome sequences of the type strains of six Macrococcus species.</title>
        <authorList>
            <person name="Mazhar S."/>
            <person name="Altermann E."/>
            <person name="Hill C."/>
            <person name="Mcauliffe O."/>
        </authorList>
    </citation>
    <scope>NUCLEOTIDE SEQUENCE [LARGE SCALE GENOMIC DNA]</scope>
    <source>
        <strain evidence="10 11">CCM4811</strain>
    </source>
</reference>
<dbReference type="Pfam" id="PF12804">
    <property type="entry name" value="NTP_transf_3"/>
    <property type="match status" value="1"/>
</dbReference>
<dbReference type="AlphaFoldDB" id="A0A4R6BF95"/>
<dbReference type="InterPro" id="IPR025877">
    <property type="entry name" value="MobA-like_NTP_Trfase"/>
</dbReference>
<evidence type="ECO:0000256" key="6">
    <source>
        <dbReference type="ARBA" id="ARBA00023134"/>
    </source>
</evidence>
<feature type="binding site" evidence="8">
    <location>
        <position position="95"/>
    </location>
    <ligand>
        <name>GTP</name>
        <dbReference type="ChEBI" id="CHEBI:37565"/>
    </ligand>
</feature>
<comment type="subcellular location">
    <subcellularLocation>
        <location evidence="8">Cytoplasm</location>
    </subcellularLocation>
</comment>
<keyword evidence="2 8" id="KW-0808">Transferase</keyword>